<evidence type="ECO:0000313" key="4">
    <source>
        <dbReference type="Proteomes" id="UP000018208"/>
    </source>
</evidence>
<protein>
    <submittedName>
        <fullName evidence="3">Uncharacterized protein</fullName>
    </submittedName>
</protein>
<accession>A0A9P8LZF9</accession>
<reference evidence="3" key="2">
    <citation type="submission" date="2020-12" db="EMBL/GenBank/DDBJ databases">
        <title>New Spironucleus salmonicida genome in near-complete chromosomes.</title>
        <authorList>
            <person name="Xu F."/>
            <person name="Kurt Z."/>
            <person name="Jimenez-Gonzalez A."/>
            <person name="Astvaldsson A."/>
            <person name="Andersson J.O."/>
            <person name="Svard S.G."/>
        </authorList>
    </citation>
    <scope>NUCLEOTIDE SEQUENCE</scope>
    <source>
        <strain evidence="3">ATCC 50377</strain>
    </source>
</reference>
<keyword evidence="4" id="KW-1185">Reference proteome</keyword>
<evidence type="ECO:0000313" key="3">
    <source>
        <dbReference type="EMBL" id="KAH0577135.1"/>
    </source>
</evidence>
<dbReference type="EMBL" id="AUWU02000001">
    <property type="protein sequence ID" value="KAH0577135.1"/>
    <property type="molecule type" value="Genomic_DNA"/>
</dbReference>
<dbReference type="KEGG" id="ssao:94294506"/>
<dbReference type="AlphaFoldDB" id="A0A9P8LZF9"/>
<sequence>MGSNMCMRTDPHALEPVDQPEPIQQHQLYNDIMSYLKGHPAQDDLFSIKNCEIFDILEEITPRNSFI</sequence>
<evidence type="ECO:0000256" key="1">
    <source>
        <dbReference type="SAM" id="MobiDB-lite"/>
    </source>
</evidence>
<dbReference type="RefSeq" id="XP_067767906.1">
    <property type="nucleotide sequence ID" value="XM_067904424.1"/>
</dbReference>
<dbReference type="GeneID" id="94294506"/>
<comment type="caution">
    <text evidence="3">The sequence shown here is derived from an EMBL/GenBank/DDBJ whole genome shotgun (WGS) entry which is preliminary data.</text>
</comment>
<organism evidence="3 4">
    <name type="scientific">Spironucleus salmonicida</name>
    <dbReference type="NCBI Taxonomy" id="348837"/>
    <lineage>
        <taxon>Eukaryota</taxon>
        <taxon>Metamonada</taxon>
        <taxon>Diplomonadida</taxon>
        <taxon>Hexamitidae</taxon>
        <taxon>Hexamitinae</taxon>
        <taxon>Spironucleus</taxon>
    </lineage>
</organism>
<evidence type="ECO:0000313" key="2">
    <source>
        <dbReference type="EMBL" id="KAH0577133.1"/>
    </source>
</evidence>
<dbReference type="EMBL" id="AUWU02000001">
    <property type="protein sequence ID" value="KAH0577133.1"/>
    <property type="molecule type" value="Genomic_DNA"/>
</dbReference>
<name>A0A9P8LZF9_9EUKA</name>
<proteinExistence type="predicted"/>
<dbReference type="Proteomes" id="UP000018208">
    <property type="component" value="Unassembled WGS sequence"/>
</dbReference>
<feature type="region of interest" description="Disordered" evidence="1">
    <location>
        <begin position="1"/>
        <end position="20"/>
    </location>
</feature>
<reference evidence="3" key="1">
    <citation type="journal article" date="2014" name="PLoS Genet.">
        <title>The Genome of Spironucleus salmonicida Highlights a Fish Pathogen Adapted to Fluctuating Environments.</title>
        <authorList>
            <person name="Xu F."/>
            <person name="Jerlstrom-Hultqvist J."/>
            <person name="Einarsson E."/>
            <person name="Astvaldsson A."/>
            <person name="Svard S.G."/>
            <person name="Andersson J.O."/>
        </authorList>
    </citation>
    <scope>NUCLEOTIDE SEQUENCE</scope>
    <source>
        <strain evidence="3">ATCC 50377</strain>
    </source>
</reference>
<gene>
    <name evidence="2" type="ORF">SS50377_20483</name>
    <name evidence="3" type="ORF">SS50377_20486</name>
</gene>